<dbReference type="Proteomes" id="UP000694395">
    <property type="component" value="Chromosome 6"/>
</dbReference>
<dbReference type="GO" id="GO:0006356">
    <property type="term" value="P:regulation of transcription by RNA polymerase I"/>
    <property type="evidence" value="ECO:0007669"/>
    <property type="project" value="TreeGrafter"/>
</dbReference>
<dbReference type="AlphaFoldDB" id="A0A8K9WZ93"/>
<feature type="region of interest" description="Disordered" evidence="2">
    <location>
        <begin position="607"/>
        <end position="785"/>
    </location>
</feature>
<feature type="compositionally biased region" description="Polar residues" evidence="2">
    <location>
        <begin position="295"/>
        <end position="308"/>
    </location>
</feature>
<dbReference type="SUPFAM" id="SSF57667">
    <property type="entry name" value="beta-beta-alpha zinc fingers"/>
    <property type="match status" value="1"/>
</dbReference>
<evidence type="ECO:0000259" key="3">
    <source>
        <dbReference type="PROSITE" id="PS50157"/>
    </source>
</evidence>
<feature type="region of interest" description="Disordered" evidence="2">
    <location>
        <begin position="429"/>
        <end position="489"/>
    </location>
</feature>
<gene>
    <name evidence="4" type="primary">bnc1</name>
</gene>
<dbReference type="GO" id="GO:0008270">
    <property type="term" value="F:zinc ion binding"/>
    <property type="evidence" value="ECO:0007669"/>
    <property type="project" value="UniProtKB-KW"/>
</dbReference>
<accession>A0A8K9WZ93</accession>
<dbReference type="Pfam" id="PF12874">
    <property type="entry name" value="zf-met"/>
    <property type="match status" value="2"/>
</dbReference>
<reference evidence="4" key="1">
    <citation type="submission" date="2020-07" db="EMBL/GenBank/DDBJ databases">
        <title>A long reads based de novo assembly of the rainbow trout Arlee double haploid line genome.</title>
        <authorList>
            <person name="Gao G."/>
            <person name="Palti Y."/>
        </authorList>
    </citation>
    <scope>NUCLEOTIDE SEQUENCE [LARGE SCALE GENOMIC DNA]</scope>
</reference>
<protein>
    <submittedName>
        <fullName evidence="4">Basonuclin zinc finger protein 1</fullName>
    </submittedName>
</protein>
<feature type="compositionally biased region" description="Basic and acidic residues" evidence="2">
    <location>
        <begin position="650"/>
        <end position="691"/>
    </location>
</feature>
<feature type="compositionally biased region" description="Polar residues" evidence="2">
    <location>
        <begin position="334"/>
        <end position="369"/>
    </location>
</feature>
<dbReference type="PROSITE" id="PS00028">
    <property type="entry name" value="ZINC_FINGER_C2H2_1"/>
    <property type="match status" value="3"/>
</dbReference>
<keyword evidence="1" id="KW-0863">Zinc-finger</keyword>
<dbReference type="InterPro" id="IPR040436">
    <property type="entry name" value="Disconnected-like"/>
</dbReference>
<proteinExistence type="predicted"/>
<evidence type="ECO:0000256" key="2">
    <source>
        <dbReference type="SAM" id="MobiDB-lite"/>
    </source>
</evidence>
<feature type="compositionally biased region" description="Low complexity" evidence="2">
    <location>
        <begin position="261"/>
        <end position="274"/>
    </location>
</feature>
<feature type="region of interest" description="Disordered" evidence="2">
    <location>
        <begin position="1093"/>
        <end position="1122"/>
    </location>
</feature>
<feature type="compositionally biased region" description="Gly residues" evidence="2">
    <location>
        <begin position="1112"/>
        <end position="1122"/>
    </location>
</feature>
<organism evidence="4 5">
    <name type="scientific">Oncorhynchus mykiss</name>
    <name type="common">Rainbow trout</name>
    <name type="synonym">Salmo gairdneri</name>
    <dbReference type="NCBI Taxonomy" id="8022"/>
    <lineage>
        <taxon>Eukaryota</taxon>
        <taxon>Metazoa</taxon>
        <taxon>Chordata</taxon>
        <taxon>Craniata</taxon>
        <taxon>Vertebrata</taxon>
        <taxon>Euteleostomi</taxon>
        <taxon>Actinopterygii</taxon>
        <taxon>Neopterygii</taxon>
        <taxon>Teleostei</taxon>
        <taxon>Protacanthopterygii</taxon>
        <taxon>Salmoniformes</taxon>
        <taxon>Salmonidae</taxon>
        <taxon>Salmoninae</taxon>
        <taxon>Oncorhynchus</taxon>
    </lineage>
</organism>
<feature type="region of interest" description="Disordered" evidence="2">
    <location>
        <begin position="966"/>
        <end position="1020"/>
    </location>
</feature>
<dbReference type="PROSITE" id="PS50157">
    <property type="entry name" value="ZINC_FINGER_C2H2_2"/>
    <property type="match status" value="3"/>
</dbReference>
<feature type="compositionally biased region" description="Acidic residues" evidence="2">
    <location>
        <begin position="989"/>
        <end position="1011"/>
    </location>
</feature>
<dbReference type="Gene3D" id="3.30.160.60">
    <property type="entry name" value="Classic Zinc Finger"/>
    <property type="match status" value="3"/>
</dbReference>
<dbReference type="GeneTree" id="ENSGT00390000005844"/>
<keyword evidence="1" id="KW-0479">Metal-binding</keyword>
<feature type="compositionally biased region" description="Polar residues" evidence="2">
    <location>
        <begin position="480"/>
        <end position="489"/>
    </location>
</feature>
<reference evidence="4" key="2">
    <citation type="submission" date="2025-08" db="UniProtKB">
        <authorList>
            <consortium name="Ensembl"/>
        </authorList>
    </citation>
    <scope>IDENTIFICATION</scope>
</reference>
<dbReference type="GO" id="GO:0005634">
    <property type="term" value="C:nucleus"/>
    <property type="evidence" value="ECO:0007669"/>
    <property type="project" value="TreeGrafter"/>
</dbReference>
<feature type="domain" description="C2H2-type" evidence="3">
    <location>
        <begin position="810"/>
        <end position="838"/>
    </location>
</feature>
<feature type="compositionally biased region" description="Polar residues" evidence="2">
    <location>
        <begin position="1093"/>
        <end position="1111"/>
    </location>
</feature>
<sequence>MCVSMCGVCLSVCMCVQVRRIWMRFTVLQAICCTLVNCTCDSFKPGKLKKRLCEHCKHGWVAHALSKLKLHHMYQGSQVEIVHSNVVFDICSLMLYGTQAIPVRLKILLDRLFSVLKQEEVIQILNALDWTLQDYIRGYVLQDIAGKVLDRWAIMTFEEEIATLQQFLRFGETKSIVELMALQDKEGQAVLVPSTRTNSDIRTFIERSTPRTATTNNILTPKVEKLSSSKAHHFENFINSMAFMLPFQLLGSVPAPLLGSPLGALQQQGGQMEQGQRRGDENPNALPLPGPPPTENSLVGSSSASFTSDLDRGGDNPMDGLSATPKMEAEDFPTSDNYSDGRSTPCTPSMMNSDFTQMSPDSKLQQSMDRNGGGGGGSLKKGRVYCSACDKTFYDKGTLKIHYNAVHLKIKHKCTIDGCNMVFSSLRSRNRHSANPNPRLHMPMNRNNRDKDLRGGGSLSADEDSEASDKPRSEYPHSSIPVSLTSSPDSQKSVASYMVSHVDSTTSSTKLHHSSSFPSMGHLGHGILFPNLKTVQPVLPFYRSLVTPAELANSPGQHLPSLTVLSSSLPLKSTSITAPDACGAIIDPVPKKKSRKSSMPIKIEKEAVEREGRMGEDSGSEDMSPIQGRDKEECERGVGGGGDLCTRQMGVEREREREERGVILAGERGEREEVKRPRSHSPERDVCGGREQEEDEEEKEEGSRQAETGMITCASSPYDGKLNHRENHSLSLSRDHTETEGEEGDQPTSRHQDKPCDDMDHRLTNGGVFRLGDRGKDEPEGCMEDYTNSSLLQSRMDSQEGPLDRDDLPHHCEICSKTFNNQYSVKMHYRNVHLKEMHMCTVAGCNAAFPSRRSRDRHSSNLNLHHKLLTKDLYSPSPRSLYSPASLCRDKDPVSLDYRQDLRDLQRDRELQRDTGSQTSVIFRGHNRMGLVFPMSKMADERTGENAGEELEGGGGVEEGAVLDLSTSSSVPPRGGGSAPSSWDSDGAGSEEGEGLEEEPLPMEEDSDGESCDGIGLGVPVGEGLSLGGDRTLGCGGGGQMGPQGGGGGSPITCHVCQKVYSNKGTFRAHYKTVHLRLLHKCKVPGCDTTFSSVRSRNRHSQNPNLHRNLTGSGGGTTLDQE</sequence>
<feature type="compositionally biased region" description="Basic and acidic residues" evidence="2">
    <location>
        <begin position="721"/>
        <end position="739"/>
    </location>
</feature>
<feature type="domain" description="C2H2-type" evidence="3">
    <location>
        <begin position="1052"/>
        <end position="1075"/>
    </location>
</feature>
<keyword evidence="1" id="KW-0862">Zinc</keyword>
<dbReference type="Ensembl" id="ENSOMYT00000124540.1">
    <property type="protein sequence ID" value="ENSOMYP00000125439.1"/>
    <property type="gene ID" value="ENSOMYG00000019868.2"/>
</dbReference>
<feature type="region of interest" description="Disordered" evidence="2">
    <location>
        <begin position="261"/>
        <end position="379"/>
    </location>
</feature>
<feature type="compositionally biased region" description="Basic and acidic residues" evidence="2">
    <location>
        <begin position="748"/>
        <end position="763"/>
    </location>
</feature>
<evidence type="ECO:0000313" key="5">
    <source>
        <dbReference type="Proteomes" id="UP000694395"/>
    </source>
</evidence>
<feature type="domain" description="C2H2-type" evidence="3">
    <location>
        <begin position="384"/>
        <end position="412"/>
    </location>
</feature>
<dbReference type="InterPro" id="IPR013087">
    <property type="entry name" value="Znf_C2H2_type"/>
</dbReference>
<dbReference type="SMART" id="SM00355">
    <property type="entry name" value="ZnF_C2H2"/>
    <property type="match status" value="6"/>
</dbReference>
<dbReference type="PANTHER" id="PTHR15021:SF1">
    <property type="entry name" value="ZINC FINGER PROTEIN BASONUCLIN-1"/>
    <property type="match status" value="1"/>
</dbReference>
<reference evidence="4" key="3">
    <citation type="submission" date="2025-09" db="UniProtKB">
        <authorList>
            <consortium name="Ensembl"/>
        </authorList>
    </citation>
    <scope>IDENTIFICATION</scope>
</reference>
<name>A0A8K9WZ93_ONCMY</name>
<dbReference type="Pfam" id="PF00096">
    <property type="entry name" value="zf-C2H2"/>
    <property type="match status" value="1"/>
</dbReference>
<dbReference type="InterPro" id="IPR036236">
    <property type="entry name" value="Znf_C2H2_sf"/>
</dbReference>
<evidence type="ECO:0000256" key="1">
    <source>
        <dbReference type="PROSITE-ProRule" id="PRU00042"/>
    </source>
</evidence>
<evidence type="ECO:0000313" key="4">
    <source>
        <dbReference type="Ensembl" id="ENSOMYP00000125439.1"/>
    </source>
</evidence>
<keyword evidence="5" id="KW-1185">Reference proteome</keyword>
<feature type="compositionally biased region" description="Basic and acidic residues" evidence="2">
    <location>
        <begin position="607"/>
        <end position="616"/>
    </location>
</feature>
<dbReference type="PANTHER" id="PTHR15021">
    <property type="entry name" value="DISCONNECTED-RELATED"/>
    <property type="match status" value="1"/>
</dbReference>